<dbReference type="Proteomes" id="UP000694552">
    <property type="component" value="Unplaced"/>
</dbReference>
<reference evidence="1" key="2">
    <citation type="submission" date="2025-09" db="UniProtKB">
        <authorList>
            <consortium name="Ensembl"/>
        </authorList>
    </citation>
    <scope>IDENTIFICATION</scope>
</reference>
<keyword evidence="2" id="KW-1185">Reference proteome</keyword>
<dbReference type="Ensembl" id="ENSOSUT00000017489.1">
    <property type="protein sequence ID" value="ENSOSUP00000016915.1"/>
    <property type="gene ID" value="ENSOSUG00000012048.1"/>
</dbReference>
<sequence length="75" mass="7925">PEQLATPDTCVCVCVCVCVHGPAPPACAHTHTPTVASNHGWAAGTHVWPRVRTGAHRSANTCVHTHTHTRALICL</sequence>
<organism evidence="1 2">
    <name type="scientific">Otus sunia</name>
    <name type="common">Oriental scops-owl</name>
    <dbReference type="NCBI Taxonomy" id="257818"/>
    <lineage>
        <taxon>Eukaryota</taxon>
        <taxon>Metazoa</taxon>
        <taxon>Chordata</taxon>
        <taxon>Craniata</taxon>
        <taxon>Vertebrata</taxon>
        <taxon>Euteleostomi</taxon>
        <taxon>Archelosauria</taxon>
        <taxon>Archosauria</taxon>
        <taxon>Dinosauria</taxon>
        <taxon>Saurischia</taxon>
        <taxon>Theropoda</taxon>
        <taxon>Coelurosauria</taxon>
        <taxon>Aves</taxon>
        <taxon>Neognathae</taxon>
        <taxon>Neoaves</taxon>
        <taxon>Telluraves</taxon>
        <taxon>Strigiformes</taxon>
        <taxon>Strigidae</taxon>
        <taxon>Otus</taxon>
    </lineage>
</organism>
<accession>A0A8C8BAB4</accession>
<dbReference type="AlphaFoldDB" id="A0A8C8BAB4"/>
<name>A0A8C8BAB4_9STRI</name>
<evidence type="ECO:0000313" key="2">
    <source>
        <dbReference type="Proteomes" id="UP000694552"/>
    </source>
</evidence>
<evidence type="ECO:0000313" key="1">
    <source>
        <dbReference type="Ensembl" id="ENSOSUP00000016915.1"/>
    </source>
</evidence>
<proteinExistence type="predicted"/>
<protein>
    <submittedName>
        <fullName evidence="1">Uncharacterized protein</fullName>
    </submittedName>
</protein>
<reference evidence="1" key="1">
    <citation type="submission" date="2025-08" db="UniProtKB">
        <authorList>
            <consortium name="Ensembl"/>
        </authorList>
    </citation>
    <scope>IDENTIFICATION</scope>
</reference>